<dbReference type="EMBL" id="CAMXCT010000430">
    <property type="protein sequence ID" value="CAI3978693.1"/>
    <property type="molecule type" value="Genomic_DNA"/>
</dbReference>
<dbReference type="EMBL" id="CAMXCT020000430">
    <property type="protein sequence ID" value="CAL1132068.1"/>
    <property type="molecule type" value="Genomic_DNA"/>
</dbReference>
<evidence type="ECO:0000259" key="4">
    <source>
        <dbReference type="SMART" id="SM00156"/>
    </source>
</evidence>
<evidence type="ECO:0000313" key="5">
    <source>
        <dbReference type="EMBL" id="CAI3978693.1"/>
    </source>
</evidence>
<evidence type="ECO:0000256" key="2">
    <source>
        <dbReference type="ARBA" id="ARBA00022723"/>
    </source>
</evidence>
<keyword evidence="2" id="KW-0479">Metal-binding</keyword>
<dbReference type="InterPro" id="IPR051134">
    <property type="entry name" value="PPP_phosphatase"/>
</dbReference>
<keyword evidence="8" id="KW-1185">Reference proteome</keyword>
<evidence type="ECO:0000313" key="7">
    <source>
        <dbReference type="EMBL" id="CAL4766005.1"/>
    </source>
</evidence>
<protein>
    <submittedName>
        <fullName evidence="7">Serine/threonine specific protein phosphatases domain-containing protein</fullName>
    </submittedName>
</protein>
<dbReference type="SMART" id="SM00156">
    <property type="entry name" value="PP2Ac"/>
    <property type="match status" value="1"/>
</dbReference>
<dbReference type="InterPro" id="IPR004843">
    <property type="entry name" value="Calcineurin-like_PHP"/>
</dbReference>
<dbReference type="PRINTS" id="PR00114">
    <property type="entry name" value="STPHPHTASE"/>
</dbReference>
<dbReference type="AlphaFoldDB" id="A0A9P1FJR6"/>
<accession>A0A9P1FJR6</accession>
<evidence type="ECO:0000313" key="6">
    <source>
        <dbReference type="EMBL" id="CAL1132068.1"/>
    </source>
</evidence>
<feature type="domain" description="Serine/threonine specific protein phosphatases" evidence="4">
    <location>
        <begin position="1"/>
        <end position="194"/>
    </location>
</feature>
<evidence type="ECO:0000256" key="1">
    <source>
        <dbReference type="ARBA" id="ARBA00001936"/>
    </source>
</evidence>
<keyword evidence="3" id="KW-0464">Manganese</keyword>
<evidence type="ECO:0000313" key="8">
    <source>
        <dbReference type="Proteomes" id="UP001152797"/>
    </source>
</evidence>
<dbReference type="Pfam" id="PF00149">
    <property type="entry name" value="Metallophos"/>
    <property type="match status" value="1"/>
</dbReference>
<dbReference type="SUPFAM" id="SSF56300">
    <property type="entry name" value="Metallo-dependent phosphatases"/>
    <property type="match status" value="1"/>
</dbReference>
<proteinExistence type="predicted"/>
<name>A0A9P1FJR6_9DINO</name>
<comment type="caution">
    <text evidence="5">The sequence shown here is derived from an EMBL/GenBank/DDBJ whole genome shotgun (WGS) entry which is preliminary data.</text>
</comment>
<dbReference type="EMBL" id="CAMXCT030000430">
    <property type="protein sequence ID" value="CAL4766005.1"/>
    <property type="molecule type" value="Genomic_DNA"/>
</dbReference>
<reference evidence="6" key="2">
    <citation type="submission" date="2024-04" db="EMBL/GenBank/DDBJ databases">
        <authorList>
            <person name="Chen Y."/>
            <person name="Shah S."/>
            <person name="Dougan E. K."/>
            <person name="Thang M."/>
            <person name="Chan C."/>
        </authorList>
    </citation>
    <scope>NUCLEOTIDE SEQUENCE [LARGE SCALE GENOMIC DNA]</scope>
</reference>
<reference evidence="5" key="1">
    <citation type="submission" date="2022-10" db="EMBL/GenBank/DDBJ databases">
        <authorList>
            <person name="Chen Y."/>
            <person name="Dougan E. K."/>
            <person name="Chan C."/>
            <person name="Rhodes N."/>
            <person name="Thang M."/>
        </authorList>
    </citation>
    <scope>NUCLEOTIDE SEQUENCE</scope>
</reference>
<dbReference type="InterPro" id="IPR029052">
    <property type="entry name" value="Metallo-depent_PP-like"/>
</dbReference>
<evidence type="ECO:0000256" key="3">
    <source>
        <dbReference type="ARBA" id="ARBA00023211"/>
    </source>
</evidence>
<feature type="non-terminal residue" evidence="5">
    <location>
        <position position="223"/>
    </location>
</feature>
<gene>
    <name evidence="5" type="ORF">C1SCF055_LOCUS6711</name>
</gene>
<sequence>DEIMNHNYGFTGEVLAKYDVELKIFVAFQRVFMCLPLAHVVNHDVFVTHGGLPRISKNLSLDTIAAVDRIKVSQDDPRQPREPQEEDIIYNDLMWSDPFEGAGIRGSERGGSARQFGADITEEFLAKNDLSFMIRSHEVKDEGYEWMHNKKCLTVFSAPGYCDSCRNRGAVVRLHAEEDEGRLRPEIRPFDTAEKPQDYVYAMSYASSTYQLWNEALRKAGIN</sequence>
<dbReference type="PANTHER" id="PTHR45668">
    <property type="entry name" value="SERINE/THREONINE-PROTEIN PHOSPHATASE 5-RELATED"/>
    <property type="match status" value="1"/>
</dbReference>
<dbReference type="GO" id="GO:0016787">
    <property type="term" value="F:hydrolase activity"/>
    <property type="evidence" value="ECO:0007669"/>
    <property type="project" value="InterPro"/>
</dbReference>
<dbReference type="InterPro" id="IPR006186">
    <property type="entry name" value="Ser/Thr-sp_prot-phosphatase"/>
</dbReference>
<organism evidence="5">
    <name type="scientific">Cladocopium goreaui</name>
    <dbReference type="NCBI Taxonomy" id="2562237"/>
    <lineage>
        <taxon>Eukaryota</taxon>
        <taxon>Sar</taxon>
        <taxon>Alveolata</taxon>
        <taxon>Dinophyceae</taxon>
        <taxon>Suessiales</taxon>
        <taxon>Symbiodiniaceae</taxon>
        <taxon>Cladocopium</taxon>
    </lineage>
</organism>
<comment type="cofactor">
    <cofactor evidence="1">
        <name>Mn(2+)</name>
        <dbReference type="ChEBI" id="CHEBI:29035"/>
    </cofactor>
</comment>
<dbReference type="GO" id="GO:0046872">
    <property type="term" value="F:metal ion binding"/>
    <property type="evidence" value="ECO:0007669"/>
    <property type="project" value="UniProtKB-KW"/>
</dbReference>
<dbReference type="PANTHER" id="PTHR45668:SF5">
    <property type="entry name" value="SERINE_THREONINE-PROTEIN PHOSPHATASE 5"/>
    <property type="match status" value="1"/>
</dbReference>
<dbReference type="Proteomes" id="UP001152797">
    <property type="component" value="Unassembled WGS sequence"/>
</dbReference>
<dbReference type="Gene3D" id="3.60.21.10">
    <property type="match status" value="1"/>
</dbReference>
<dbReference type="OrthoDB" id="421109at2759"/>